<proteinExistence type="predicted"/>
<dbReference type="InterPro" id="IPR037171">
    <property type="entry name" value="NagB/RpiA_transferase-like"/>
</dbReference>
<dbReference type="Pfam" id="PF02589">
    <property type="entry name" value="LUD_dom"/>
    <property type="match status" value="1"/>
</dbReference>
<dbReference type="InterPro" id="IPR024185">
    <property type="entry name" value="FTHF_cligase-like_sf"/>
</dbReference>
<dbReference type="PANTHER" id="PTHR43682:SF1">
    <property type="entry name" value="LACTATE UTILIZATION PROTEIN C"/>
    <property type="match status" value="1"/>
</dbReference>
<accession>A0A1G9NX95</accession>
<evidence type="ECO:0000259" key="1">
    <source>
        <dbReference type="Pfam" id="PF02589"/>
    </source>
</evidence>
<dbReference type="EMBL" id="FNGY01000002">
    <property type="protein sequence ID" value="SDL90981.1"/>
    <property type="molecule type" value="Genomic_DNA"/>
</dbReference>
<gene>
    <name evidence="2" type="ORF">SAMN05421820_102467</name>
</gene>
<dbReference type="InterPro" id="IPR003741">
    <property type="entry name" value="LUD_dom"/>
</dbReference>
<dbReference type="SUPFAM" id="SSF100950">
    <property type="entry name" value="NagB/RpiA/CoA transferase-like"/>
    <property type="match status" value="1"/>
</dbReference>
<keyword evidence="3" id="KW-1185">Reference proteome</keyword>
<feature type="domain" description="LUD" evidence="1">
    <location>
        <begin position="94"/>
        <end position="193"/>
    </location>
</feature>
<evidence type="ECO:0000313" key="3">
    <source>
        <dbReference type="Proteomes" id="UP000183200"/>
    </source>
</evidence>
<protein>
    <submittedName>
        <fullName evidence="2">L-lactate dehydrogenase complex protein LldG</fullName>
    </submittedName>
</protein>
<dbReference type="OrthoDB" id="9794157at2"/>
<dbReference type="AlphaFoldDB" id="A0A1G9NX95"/>
<name>A0A1G9NX95_9SPHI</name>
<sequence>MNSRAQILSRIKEHQPELTSLPADLTAPLQYADPVAMFSTVLGNIGGTAVPVSSYEEIQDYIKTHFADQKRIISTLPELAEVTEAGWEGQDPHNYEDIDIALIKAHFGVAENAALWVTEELMQQRVVPFICQQLAVVVQRKDIYSNMHEAYGKVADSVYGFGTFIAGPSKTADIEQSLVLGAHGPKNMTVFIMESR</sequence>
<evidence type="ECO:0000313" key="2">
    <source>
        <dbReference type="EMBL" id="SDL90981.1"/>
    </source>
</evidence>
<reference evidence="3" key="1">
    <citation type="submission" date="2016-10" db="EMBL/GenBank/DDBJ databases">
        <authorList>
            <person name="Varghese N."/>
            <person name="Submissions S."/>
        </authorList>
    </citation>
    <scope>NUCLEOTIDE SEQUENCE [LARGE SCALE GENOMIC DNA]</scope>
    <source>
        <strain evidence="3">DSM 19110</strain>
    </source>
</reference>
<dbReference type="RefSeq" id="WP_074605335.1">
    <property type="nucleotide sequence ID" value="NZ_FNGY01000002.1"/>
</dbReference>
<organism evidence="2 3">
    <name type="scientific">Pedobacter steynii</name>
    <dbReference type="NCBI Taxonomy" id="430522"/>
    <lineage>
        <taxon>Bacteria</taxon>
        <taxon>Pseudomonadati</taxon>
        <taxon>Bacteroidota</taxon>
        <taxon>Sphingobacteriia</taxon>
        <taxon>Sphingobacteriales</taxon>
        <taxon>Sphingobacteriaceae</taxon>
        <taxon>Pedobacter</taxon>
    </lineage>
</organism>
<dbReference type="PANTHER" id="PTHR43682">
    <property type="entry name" value="LACTATE UTILIZATION PROTEIN C"/>
    <property type="match status" value="1"/>
</dbReference>
<dbReference type="Gene3D" id="3.40.50.10420">
    <property type="entry name" value="NagB/RpiA/CoA transferase-like"/>
    <property type="match status" value="1"/>
</dbReference>
<dbReference type="STRING" id="430522.BFS30_17505"/>
<dbReference type="Proteomes" id="UP000183200">
    <property type="component" value="Unassembled WGS sequence"/>
</dbReference>